<dbReference type="RefSeq" id="XP_002501040.1">
    <property type="nucleotide sequence ID" value="XM_002500994.1"/>
</dbReference>
<dbReference type="InParanoid" id="C1E285"/>
<dbReference type="eggNOG" id="KOG3281">
    <property type="taxonomic scope" value="Eukaryota"/>
</dbReference>
<dbReference type="InterPro" id="IPR010591">
    <property type="entry name" value="ATP11"/>
</dbReference>
<dbReference type="AlphaFoldDB" id="C1E285"/>
<dbReference type="PANTHER" id="PTHR13126:SF0">
    <property type="entry name" value="ATP SYNTHASE MITOCHONDRIAL F1 COMPLEX ASSEMBLY FACTOR 1"/>
    <property type="match status" value="1"/>
</dbReference>
<accession>C1E285</accession>
<evidence type="ECO:0000313" key="5">
    <source>
        <dbReference type="EMBL" id="ACO62298.1"/>
    </source>
</evidence>
<protein>
    <submittedName>
        <fullName evidence="5">Uncharacterized protein</fullName>
    </submittedName>
</protein>
<dbReference type="Pfam" id="PF06644">
    <property type="entry name" value="ATP11"/>
    <property type="match status" value="1"/>
</dbReference>
<keyword evidence="3" id="KW-0809">Transit peptide</keyword>
<dbReference type="GO" id="GO:0005739">
    <property type="term" value="C:mitochondrion"/>
    <property type="evidence" value="ECO:0007669"/>
    <property type="project" value="UniProtKB-SubCell"/>
</dbReference>
<sequence length="205" mass="22684">MRSLQRAFNYRTCLKAWATCGDASTSTVSMRKVSTPFLARNQGELRWMSTVVPPGKTLGEVTHVDLLEKENPDDIATIWRQYHEGKSGRVGLKVEPEAYRSLEKRSGQCPIFVMPLHKSPGRFLSLVMQTKLPYVSFTAIDDFRKLQEAATPVMVAAHYPELIDSKGLALVQAAHVDATTAGAVEHLTGQEAVRLVRSEPEDMGG</sequence>
<name>C1E285_MICCC</name>
<dbReference type="GeneID" id="8241806"/>
<organism evidence="5 6">
    <name type="scientific">Micromonas commoda (strain RCC299 / NOUM17 / CCMP2709)</name>
    <name type="common">Picoplanktonic green alga</name>
    <dbReference type="NCBI Taxonomy" id="296587"/>
    <lineage>
        <taxon>Eukaryota</taxon>
        <taxon>Viridiplantae</taxon>
        <taxon>Chlorophyta</taxon>
        <taxon>Mamiellophyceae</taxon>
        <taxon>Mamiellales</taxon>
        <taxon>Mamiellaceae</taxon>
        <taxon>Micromonas</taxon>
    </lineage>
</organism>
<keyword evidence="4" id="KW-0496">Mitochondrion</keyword>
<comment type="similarity">
    <text evidence="2">Belongs to the ATP11 family.</text>
</comment>
<evidence type="ECO:0000256" key="3">
    <source>
        <dbReference type="ARBA" id="ARBA00022946"/>
    </source>
</evidence>
<evidence type="ECO:0000256" key="1">
    <source>
        <dbReference type="ARBA" id="ARBA00004173"/>
    </source>
</evidence>
<dbReference type="Proteomes" id="UP000002009">
    <property type="component" value="Chromosome 3"/>
</dbReference>
<dbReference type="GO" id="GO:0033615">
    <property type="term" value="P:mitochondrial proton-transporting ATP synthase complex assembly"/>
    <property type="evidence" value="ECO:0007669"/>
    <property type="project" value="TreeGrafter"/>
</dbReference>
<dbReference type="KEGG" id="mis:MICPUN_57146"/>
<comment type="subcellular location">
    <subcellularLocation>
        <location evidence="1">Mitochondrion</location>
    </subcellularLocation>
</comment>
<evidence type="ECO:0000313" key="6">
    <source>
        <dbReference type="Proteomes" id="UP000002009"/>
    </source>
</evidence>
<evidence type="ECO:0000256" key="2">
    <source>
        <dbReference type="ARBA" id="ARBA00009116"/>
    </source>
</evidence>
<gene>
    <name evidence="5" type="ORF">MICPUN_57146</name>
</gene>
<dbReference type="STRING" id="296587.C1E285"/>
<dbReference type="EMBL" id="CP001324">
    <property type="protein sequence ID" value="ACO62298.1"/>
    <property type="molecule type" value="Genomic_DNA"/>
</dbReference>
<dbReference type="OrthoDB" id="16535at2759"/>
<proteinExistence type="inferred from homology"/>
<keyword evidence="6" id="KW-1185">Reference proteome</keyword>
<evidence type="ECO:0000256" key="4">
    <source>
        <dbReference type="ARBA" id="ARBA00023128"/>
    </source>
</evidence>
<reference evidence="5 6" key="1">
    <citation type="journal article" date="2009" name="Science">
        <title>Green evolution and dynamic adaptations revealed by genomes of the marine picoeukaryotes Micromonas.</title>
        <authorList>
            <person name="Worden A.Z."/>
            <person name="Lee J.H."/>
            <person name="Mock T."/>
            <person name="Rouze P."/>
            <person name="Simmons M.P."/>
            <person name="Aerts A.L."/>
            <person name="Allen A.E."/>
            <person name="Cuvelier M.L."/>
            <person name="Derelle E."/>
            <person name="Everett M.V."/>
            <person name="Foulon E."/>
            <person name="Grimwood J."/>
            <person name="Gundlach H."/>
            <person name="Henrissat B."/>
            <person name="Napoli C."/>
            <person name="McDonald S.M."/>
            <person name="Parker M.S."/>
            <person name="Rombauts S."/>
            <person name="Salamov A."/>
            <person name="Von Dassow P."/>
            <person name="Badger J.H."/>
            <person name="Coutinho P.M."/>
            <person name="Demir E."/>
            <person name="Dubchak I."/>
            <person name="Gentemann C."/>
            <person name="Eikrem W."/>
            <person name="Gready J.E."/>
            <person name="John U."/>
            <person name="Lanier W."/>
            <person name="Lindquist E.A."/>
            <person name="Lucas S."/>
            <person name="Mayer K.F."/>
            <person name="Moreau H."/>
            <person name="Not F."/>
            <person name="Otillar R."/>
            <person name="Panaud O."/>
            <person name="Pangilinan J."/>
            <person name="Paulsen I."/>
            <person name="Piegu B."/>
            <person name="Poliakov A."/>
            <person name="Robbens S."/>
            <person name="Schmutz J."/>
            <person name="Toulza E."/>
            <person name="Wyss T."/>
            <person name="Zelensky A."/>
            <person name="Zhou K."/>
            <person name="Armbrust E.V."/>
            <person name="Bhattacharya D."/>
            <person name="Goodenough U.W."/>
            <person name="Van de Peer Y."/>
            <person name="Grigoriev I.V."/>
        </authorList>
    </citation>
    <scope>NUCLEOTIDE SEQUENCE [LARGE SCALE GENOMIC DNA]</scope>
    <source>
        <strain evidence="6">RCC299 / NOUM17</strain>
    </source>
</reference>
<dbReference type="PANTHER" id="PTHR13126">
    <property type="entry name" value="CHAPERONE ATP11"/>
    <property type="match status" value="1"/>
</dbReference>